<organism evidence="2 3">
    <name type="scientific">Platanthera guangdongensis</name>
    <dbReference type="NCBI Taxonomy" id="2320717"/>
    <lineage>
        <taxon>Eukaryota</taxon>
        <taxon>Viridiplantae</taxon>
        <taxon>Streptophyta</taxon>
        <taxon>Embryophyta</taxon>
        <taxon>Tracheophyta</taxon>
        <taxon>Spermatophyta</taxon>
        <taxon>Magnoliopsida</taxon>
        <taxon>Liliopsida</taxon>
        <taxon>Asparagales</taxon>
        <taxon>Orchidaceae</taxon>
        <taxon>Orchidoideae</taxon>
        <taxon>Orchideae</taxon>
        <taxon>Orchidinae</taxon>
        <taxon>Platanthera</taxon>
    </lineage>
</organism>
<feature type="domain" description="Tf2-1-like SH3-like" evidence="1">
    <location>
        <begin position="4"/>
        <end position="37"/>
    </location>
</feature>
<sequence length="59" mass="6610">MSQYSIISRIGTKAYRFDIPASMGIHPVFNVEDLTPYYEPYEYVDPSSGDAQPTPPPLS</sequence>
<accession>A0ABR2MPX5</accession>
<gene>
    <name evidence="2" type="ORF">KSP40_PGU008190</name>
</gene>
<dbReference type="Pfam" id="PF24626">
    <property type="entry name" value="SH3_Tf2-1"/>
    <property type="match status" value="1"/>
</dbReference>
<evidence type="ECO:0000313" key="2">
    <source>
        <dbReference type="EMBL" id="KAK8966121.1"/>
    </source>
</evidence>
<proteinExistence type="predicted"/>
<keyword evidence="3" id="KW-1185">Reference proteome</keyword>
<comment type="caution">
    <text evidence="2">The sequence shown here is derived from an EMBL/GenBank/DDBJ whole genome shotgun (WGS) entry which is preliminary data.</text>
</comment>
<dbReference type="Proteomes" id="UP001412067">
    <property type="component" value="Unassembled WGS sequence"/>
</dbReference>
<dbReference type="InterPro" id="IPR056924">
    <property type="entry name" value="SH3_Tf2-1"/>
</dbReference>
<name>A0ABR2MPX5_9ASPA</name>
<dbReference type="EMBL" id="JBBWWR010000005">
    <property type="protein sequence ID" value="KAK8966121.1"/>
    <property type="molecule type" value="Genomic_DNA"/>
</dbReference>
<evidence type="ECO:0000313" key="3">
    <source>
        <dbReference type="Proteomes" id="UP001412067"/>
    </source>
</evidence>
<reference evidence="2 3" key="1">
    <citation type="journal article" date="2022" name="Nat. Plants">
        <title>Genomes of leafy and leafless Platanthera orchids illuminate the evolution of mycoheterotrophy.</title>
        <authorList>
            <person name="Li M.H."/>
            <person name="Liu K.W."/>
            <person name="Li Z."/>
            <person name="Lu H.C."/>
            <person name="Ye Q.L."/>
            <person name="Zhang D."/>
            <person name="Wang J.Y."/>
            <person name="Li Y.F."/>
            <person name="Zhong Z.M."/>
            <person name="Liu X."/>
            <person name="Yu X."/>
            <person name="Liu D.K."/>
            <person name="Tu X.D."/>
            <person name="Liu B."/>
            <person name="Hao Y."/>
            <person name="Liao X.Y."/>
            <person name="Jiang Y.T."/>
            <person name="Sun W.H."/>
            <person name="Chen J."/>
            <person name="Chen Y.Q."/>
            <person name="Ai Y."/>
            <person name="Zhai J.W."/>
            <person name="Wu S.S."/>
            <person name="Zhou Z."/>
            <person name="Hsiao Y.Y."/>
            <person name="Wu W.L."/>
            <person name="Chen Y.Y."/>
            <person name="Lin Y.F."/>
            <person name="Hsu J.L."/>
            <person name="Li C.Y."/>
            <person name="Wang Z.W."/>
            <person name="Zhao X."/>
            <person name="Zhong W.Y."/>
            <person name="Ma X.K."/>
            <person name="Ma L."/>
            <person name="Huang J."/>
            <person name="Chen G.Z."/>
            <person name="Huang M.Z."/>
            <person name="Huang L."/>
            <person name="Peng D.H."/>
            <person name="Luo Y.B."/>
            <person name="Zou S.Q."/>
            <person name="Chen S.P."/>
            <person name="Lan S."/>
            <person name="Tsai W.C."/>
            <person name="Van de Peer Y."/>
            <person name="Liu Z.J."/>
        </authorList>
    </citation>
    <scope>NUCLEOTIDE SEQUENCE [LARGE SCALE GENOMIC DNA]</scope>
    <source>
        <strain evidence="2">Lor288</strain>
    </source>
</reference>
<protein>
    <recommendedName>
        <fullName evidence="1">Tf2-1-like SH3-like domain-containing protein</fullName>
    </recommendedName>
</protein>
<evidence type="ECO:0000259" key="1">
    <source>
        <dbReference type="Pfam" id="PF24626"/>
    </source>
</evidence>